<dbReference type="PANTHER" id="PTHR10537:SF3">
    <property type="entry name" value="DNA PRIMASE LARGE SUBUNIT"/>
    <property type="match status" value="1"/>
</dbReference>
<dbReference type="Gene3D" id="1.20.930.80">
    <property type="match status" value="1"/>
</dbReference>
<dbReference type="OrthoDB" id="421393at2759"/>
<dbReference type="Pfam" id="PF04104">
    <property type="entry name" value="DNA_primase_lrg"/>
    <property type="match status" value="1"/>
</dbReference>
<dbReference type="PANTHER" id="PTHR10537">
    <property type="entry name" value="DNA PRIMASE LARGE SUBUNIT"/>
    <property type="match status" value="1"/>
</dbReference>
<dbReference type="InterPro" id="IPR058560">
    <property type="entry name" value="DNA_primase_C"/>
</dbReference>
<evidence type="ECO:0000256" key="3">
    <source>
        <dbReference type="ARBA" id="ARBA00022485"/>
    </source>
</evidence>
<dbReference type="GO" id="GO:0046872">
    <property type="term" value="F:metal ion binding"/>
    <property type="evidence" value="ECO:0007669"/>
    <property type="project" value="UniProtKB-UniRule"/>
</dbReference>
<evidence type="ECO:0000256" key="1">
    <source>
        <dbReference type="ARBA" id="ARBA00010564"/>
    </source>
</evidence>
<reference evidence="15" key="1">
    <citation type="submission" date="2020-06" db="EMBL/GenBank/DDBJ databases">
        <authorList>
            <consortium name="Wellcome Sanger Institute Data Sharing"/>
        </authorList>
    </citation>
    <scope>NUCLEOTIDE SEQUENCE [LARGE SCALE GENOMIC DNA]</scope>
</reference>
<gene>
    <name evidence="15" type="primary">prim2</name>
</gene>
<accession>A0A8C5NBN4</accession>
<feature type="binding site" evidence="12">
    <location>
        <position position="373"/>
    </location>
    <ligand>
        <name>[4Fe-4S] cluster</name>
        <dbReference type="ChEBI" id="CHEBI:49883"/>
    </ligand>
</feature>
<comment type="function">
    <text evidence="11">Regulatory subunit of the DNA primase complex and component of the DNA polymerase alpha complex (also known as the alpha DNA polymerase-primase complex) which play an essential role in the initiation of DNA synthesis. The primase subunit of the polymerase alpha complex initiates DNA synthesis by oligomerising short RNA primers on both leading and lagging strands.</text>
</comment>
<dbReference type="GO" id="GO:0005658">
    <property type="term" value="C:alpha DNA polymerase:primase complex"/>
    <property type="evidence" value="ECO:0007669"/>
    <property type="project" value="UniProtKB-ARBA"/>
</dbReference>
<dbReference type="InterPro" id="IPR007238">
    <property type="entry name" value="DNA_primase_lsu_euk/arc"/>
</dbReference>
<evidence type="ECO:0000313" key="15">
    <source>
        <dbReference type="Ensembl" id="ENSGWIP00000043465.1"/>
    </source>
</evidence>
<dbReference type="Proteomes" id="UP000694680">
    <property type="component" value="Chromosome 15"/>
</dbReference>
<keyword evidence="4 11" id="KW-0639">Primosome</keyword>
<dbReference type="Pfam" id="PF26466">
    <property type="entry name" value="DNA_primase_lrg_N"/>
    <property type="match status" value="1"/>
</dbReference>
<dbReference type="GeneID" id="114476974"/>
<feature type="binding site" evidence="12">
    <location>
        <position position="390"/>
    </location>
    <ligand>
        <name>[4Fe-4S] cluster</name>
        <dbReference type="ChEBI" id="CHEBI:49883"/>
    </ligand>
</feature>
<evidence type="ECO:0000256" key="2">
    <source>
        <dbReference type="ARBA" id="ARBA00019038"/>
    </source>
</evidence>
<feature type="region of interest" description="Disordered" evidence="13">
    <location>
        <begin position="471"/>
        <end position="513"/>
    </location>
</feature>
<evidence type="ECO:0000256" key="4">
    <source>
        <dbReference type="ARBA" id="ARBA00022515"/>
    </source>
</evidence>
<proteinExistence type="inferred from homology"/>
<dbReference type="SUPFAM" id="SSF140914">
    <property type="entry name" value="PriB N-terminal domain-like"/>
    <property type="match status" value="1"/>
</dbReference>
<organism evidence="15 16">
    <name type="scientific">Gouania willdenowi</name>
    <name type="common">Blunt-snouted clingfish</name>
    <name type="synonym">Lepadogaster willdenowi</name>
    <dbReference type="NCBI Taxonomy" id="441366"/>
    <lineage>
        <taxon>Eukaryota</taxon>
        <taxon>Metazoa</taxon>
        <taxon>Chordata</taxon>
        <taxon>Craniata</taxon>
        <taxon>Vertebrata</taxon>
        <taxon>Euteleostomi</taxon>
        <taxon>Actinopterygii</taxon>
        <taxon>Neopterygii</taxon>
        <taxon>Teleostei</taxon>
        <taxon>Neoteleostei</taxon>
        <taxon>Acanthomorphata</taxon>
        <taxon>Ovalentaria</taxon>
        <taxon>Blenniimorphae</taxon>
        <taxon>Blenniiformes</taxon>
        <taxon>Gobiesocoidei</taxon>
        <taxon>Gobiesocidae</taxon>
        <taxon>Gobiesocinae</taxon>
        <taxon>Gouania</taxon>
    </lineage>
</organism>
<keyword evidence="7 11" id="KW-0408">Iron</keyword>
<feature type="compositionally biased region" description="Polar residues" evidence="13">
    <location>
        <begin position="483"/>
        <end position="497"/>
    </location>
</feature>
<evidence type="ECO:0000256" key="11">
    <source>
        <dbReference type="PIRNR" id="PIRNR009449"/>
    </source>
</evidence>
<comment type="subunit">
    <text evidence="10">Heterodimer of a catalytic subunit PRIM1 and a regulatory subunit PRIM2, also known as the DNA primase complex. Interacts via (C-terminus) with PRIM1. Component of the alpha DNA polymerase complex (also known as the alpha DNA polymerase-primase complex) consisting of four subunits: the catalytic subunit POLA1, the regulatory subunit POLA2, and the primase complex subunits PRIM1 and PRIM2 respectively. Within the complex, POLA1 directly interacts with PRIM2.</text>
</comment>
<evidence type="ECO:0000256" key="12">
    <source>
        <dbReference type="PIRSR" id="PIRSR009449-1"/>
    </source>
</evidence>
<dbReference type="PIRSF" id="PIRSF009449">
    <property type="entry name" value="DNA_primase_large_subunit"/>
    <property type="match status" value="1"/>
</dbReference>
<dbReference type="FunFam" id="1.20.930.80:FF:000001">
    <property type="entry name" value="DNA primase large subunit"/>
    <property type="match status" value="1"/>
</dbReference>
<dbReference type="AlphaFoldDB" id="A0A8C5NBN4"/>
<dbReference type="CDD" id="cd07322">
    <property type="entry name" value="PriL_PriS_Eukaryotic"/>
    <property type="match status" value="1"/>
</dbReference>
<keyword evidence="8 11" id="KW-0411">Iron-sulfur</keyword>
<reference evidence="15" key="2">
    <citation type="submission" date="2025-08" db="UniProtKB">
        <authorList>
            <consortium name="Ensembl"/>
        </authorList>
    </citation>
    <scope>IDENTIFICATION</scope>
</reference>
<evidence type="ECO:0000256" key="8">
    <source>
        <dbReference type="ARBA" id="ARBA00023014"/>
    </source>
</evidence>
<evidence type="ECO:0000256" key="13">
    <source>
        <dbReference type="SAM" id="MobiDB-lite"/>
    </source>
</evidence>
<protein>
    <recommendedName>
        <fullName evidence="2 11">DNA primase large subunit</fullName>
    </recommendedName>
</protein>
<dbReference type="GO" id="GO:0051539">
    <property type="term" value="F:4 iron, 4 sulfur cluster binding"/>
    <property type="evidence" value="ECO:0007669"/>
    <property type="project" value="UniProtKB-UniRule"/>
</dbReference>
<comment type="similarity">
    <text evidence="1 11">Belongs to the eukaryotic-type primase large subunit family.</text>
</comment>
<evidence type="ECO:0000256" key="6">
    <source>
        <dbReference type="ARBA" id="ARBA00022723"/>
    </source>
</evidence>
<feature type="binding site" evidence="12">
    <location>
        <position position="430"/>
    </location>
    <ligand>
        <name>[4Fe-4S] cluster</name>
        <dbReference type="ChEBI" id="CHEBI:49883"/>
    </ligand>
</feature>
<keyword evidence="3 11" id="KW-0004">4Fe-4S</keyword>
<evidence type="ECO:0000256" key="9">
    <source>
        <dbReference type="ARBA" id="ARBA00023125"/>
    </source>
</evidence>
<dbReference type="RefSeq" id="XP_028324799.1">
    <property type="nucleotide sequence ID" value="XM_028468998.1"/>
</dbReference>
<dbReference type="GO" id="GO:0006270">
    <property type="term" value="P:DNA replication initiation"/>
    <property type="evidence" value="ECO:0007669"/>
    <property type="project" value="TreeGrafter"/>
</dbReference>
<dbReference type="GO" id="GO:0003677">
    <property type="term" value="F:DNA binding"/>
    <property type="evidence" value="ECO:0007669"/>
    <property type="project" value="UniProtKB-UniRule"/>
</dbReference>
<evidence type="ECO:0000259" key="14">
    <source>
        <dbReference type="Pfam" id="PF04104"/>
    </source>
</evidence>
<reference evidence="15" key="3">
    <citation type="submission" date="2025-09" db="UniProtKB">
        <authorList>
            <consortium name="Ensembl"/>
        </authorList>
    </citation>
    <scope>IDENTIFICATION</scope>
</reference>
<feature type="binding site" evidence="12">
    <location>
        <position position="293"/>
    </location>
    <ligand>
        <name>[4Fe-4S] cluster</name>
        <dbReference type="ChEBI" id="CHEBI:49883"/>
    </ligand>
</feature>
<evidence type="ECO:0000256" key="7">
    <source>
        <dbReference type="ARBA" id="ARBA00023004"/>
    </source>
</evidence>
<dbReference type="InterPro" id="IPR016558">
    <property type="entry name" value="DNA_primase_lsu_euk"/>
</dbReference>
<keyword evidence="9 11" id="KW-0238">DNA-binding</keyword>
<evidence type="ECO:0000313" key="16">
    <source>
        <dbReference type="Proteomes" id="UP000694680"/>
    </source>
</evidence>
<sequence>MQFSERRKRVGSRPQAELYGQPLQFYGQPPLENISLTEFETFAVDRLKLLKTVENVGVSYLKGSPQYVKKLVAESKNLNFPYRLEANDDRKCQSGLSEPDKRRKDHISHFILRLAYCQTEDLRRWFIQQEVDLFRYRFNDLSPKQKLEFLHRNNLQYDTIGIEEKKALKDKLLNSSPGVSGITVEDQDFYKVPFQDALDLVRTRKVYLKAGYVYIPHQEIVTIVLNDFRTRLSKALALTARSLPAVHSDERLQPLLNHLSHAYVGQDYSIQKNVGKISLEQIDSLSGKSYPLCMRHLHQALRENHHLRHGGRMQYGLFLKGIGLSLEQALQFWRSEFIRGKVDADKFDKAYAYSIRHMFGKEGKRTDYTPYNCMKVILSNPPSQGDYHGCPFRHSDPELLKQKLQFYKVSPSGINQILELVKGMHYQLACQKYFELTHNIEDTTFSLNHPNQYFLESQKVFGGGRDLKREMDATQKAKENSVVKASNVKQELPTNGPENVAEMEDLDSIFQEP</sequence>
<keyword evidence="6 11" id="KW-0479">Metal-binding</keyword>
<comment type="cofactor">
    <cofactor evidence="11">
        <name>[4Fe-4S] cluster</name>
        <dbReference type="ChEBI" id="CHEBI:49883"/>
    </cofactor>
    <text evidence="11">Binds 1 [4Fe-4S] cluster.</text>
</comment>
<dbReference type="Ensembl" id="ENSGWIT00000047148.1">
    <property type="protein sequence ID" value="ENSGWIP00000043465.1"/>
    <property type="gene ID" value="ENSGWIG00000021725.1"/>
</dbReference>
<name>A0A8C5NBN4_GOUWI</name>
<dbReference type="CTD" id="5558"/>
<keyword evidence="16" id="KW-1185">Reference proteome</keyword>
<feature type="compositionally biased region" description="Basic and acidic residues" evidence="13">
    <location>
        <begin position="471"/>
        <end position="481"/>
    </location>
</feature>
<dbReference type="GO" id="GO:0006269">
    <property type="term" value="P:DNA replication, synthesis of primer"/>
    <property type="evidence" value="ECO:0007669"/>
    <property type="project" value="UniProtKB-KW"/>
</dbReference>
<feature type="domain" description="DNA primase large subunit C-terminal" evidence="14">
    <location>
        <begin position="284"/>
        <end position="454"/>
    </location>
</feature>
<evidence type="ECO:0000256" key="10">
    <source>
        <dbReference type="ARBA" id="ARBA00061902"/>
    </source>
</evidence>
<evidence type="ECO:0000256" key="5">
    <source>
        <dbReference type="ARBA" id="ARBA00022705"/>
    </source>
</evidence>
<keyword evidence="5 11" id="KW-0235">DNA replication</keyword>